<feature type="region of interest" description="Disordered" evidence="6">
    <location>
        <begin position="113"/>
        <end position="140"/>
    </location>
</feature>
<dbReference type="EMBL" id="CAJHUC010001676">
    <property type="protein sequence ID" value="CAD7701987.1"/>
    <property type="molecule type" value="Genomic_DNA"/>
</dbReference>
<feature type="transmembrane region" description="Helical" evidence="7">
    <location>
        <begin position="262"/>
        <end position="282"/>
    </location>
</feature>
<name>A0A8S1JE34_9CHLO</name>
<keyword evidence="4 7" id="KW-1133">Transmembrane helix</keyword>
<evidence type="ECO:0000256" key="1">
    <source>
        <dbReference type="ARBA" id="ARBA00004141"/>
    </source>
</evidence>
<dbReference type="Proteomes" id="UP000708148">
    <property type="component" value="Unassembled WGS sequence"/>
</dbReference>
<dbReference type="GO" id="GO:0016020">
    <property type="term" value="C:membrane"/>
    <property type="evidence" value="ECO:0007669"/>
    <property type="project" value="UniProtKB-SubCell"/>
</dbReference>
<evidence type="ECO:0000313" key="9">
    <source>
        <dbReference type="Proteomes" id="UP000708148"/>
    </source>
</evidence>
<sequence>MISPKWDPAQEVDAYFFIHDRPHLRREELQMEPVWEVGGIGLSSVEERARNVTYEPSTGVRNNGSVYLHAFFAHRGWSICCGGDPDFDADKLFWAKTQLNAYMPKPKEVTAFNLLSSSPGDENGQSEASGEGGEAPEGGNATEIVSFWKPAVTVAMVQEFGSYPKSRVLPHHKEHMVVDEDGQHYYPLVFFNEFWLLRDKLVQINDSVEALQLELTLAPMTPWMFQLFFQMDQSFSMQKQMGLSQETDSDDFKRILIEGNPILLGVTFVVTLLHTVFDFLAFKNDIGFWKDNKSMEGLSARTVVINCVCQAVIFLYLLDNETSYVVILSSGVGMLIEFWKITKAMKVELLWREGLGGLRVPWLKFSDRDTYTTSQTKQYDEEATRYLSYALYPLVAGYTIYSLIYEKHKSWYSWLLSSFVGAVYTFGFILMCPQLYLNYKLKSVAHLPWRQLTYKFLNTIIDDLFAFAIKMPLLHRLSVFRDDVVFLVFLYQWWLYGVDKTRANEFGFSTEKPAEPAGEIADGVDATGGGEGQLDQGGAQLRRRRQGEGAEAQEATGDSMAEAAEPAGKKEQ</sequence>
<feature type="transmembrane region" description="Helical" evidence="7">
    <location>
        <begin position="411"/>
        <end position="432"/>
    </location>
</feature>
<feature type="transmembrane region" description="Helical" evidence="7">
    <location>
        <begin position="386"/>
        <end position="405"/>
    </location>
</feature>
<evidence type="ECO:0000256" key="7">
    <source>
        <dbReference type="SAM" id="Phobius"/>
    </source>
</evidence>
<dbReference type="GO" id="GO:0012505">
    <property type="term" value="C:endomembrane system"/>
    <property type="evidence" value="ECO:0007669"/>
    <property type="project" value="TreeGrafter"/>
</dbReference>
<evidence type="ECO:0000256" key="5">
    <source>
        <dbReference type="ARBA" id="ARBA00023136"/>
    </source>
</evidence>
<evidence type="ECO:0000256" key="6">
    <source>
        <dbReference type="SAM" id="MobiDB-lite"/>
    </source>
</evidence>
<dbReference type="OrthoDB" id="378564at2759"/>
<accession>A0A8S1JE34</accession>
<comment type="subcellular location">
    <subcellularLocation>
        <location evidence="1">Membrane</location>
        <topology evidence="1">Multi-pass membrane protein</topology>
    </subcellularLocation>
</comment>
<keyword evidence="9" id="KW-1185">Reference proteome</keyword>
<evidence type="ECO:0000256" key="3">
    <source>
        <dbReference type="ARBA" id="ARBA00022692"/>
    </source>
</evidence>
<reference evidence="8" key="1">
    <citation type="submission" date="2020-12" db="EMBL/GenBank/DDBJ databases">
        <authorList>
            <person name="Iha C."/>
        </authorList>
    </citation>
    <scope>NUCLEOTIDE SEQUENCE</scope>
</reference>
<evidence type="ECO:0000256" key="4">
    <source>
        <dbReference type="ARBA" id="ARBA00022989"/>
    </source>
</evidence>
<dbReference type="InterPro" id="IPR008429">
    <property type="entry name" value="CLPTM1"/>
</dbReference>
<dbReference type="PANTHER" id="PTHR21347:SF0">
    <property type="entry name" value="LIPID SCRAMBLASE CLPTM1L"/>
    <property type="match status" value="1"/>
</dbReference>
<dbReference type="AlphaFoldDB" id="A0A8S1JE34"/>
<evidence type="ECO:0000256" key="2">
    <source>
        <dbReference type="ARBA" id="ARBA00009310"/>
    </source>
</evidence>
<protein>
    <submittedName>
        <fullName evidence="8">Uncharacterized protein</fullName>
    </submittedName>
</protein>
<keyword evidence="3 7" id="KW-0812">Transmembrane</keyword>
<feature type="region of interest" description="Disordered" evidence="6">
    <location>
        <begin position="509"/>
        <end position="572"/>
    </location>
</feature>
<dbReference type="PANTHER" id="PTHR21347">
    <property type="entry name" value="CLEFT LIP AND PALATE ASSOCIATED TRANSMEMBRANE PROTEIN-RELATED"/>
    <property type="match status" value="1"/>
</dbReference>
<evidence type="ECO:0000313" key="8">
    <source>
        <dbReference type="EMBL" id="CAD7701987.1"/>
    </source>
</evidence>
<feature type="transmembrane region" description="Helical" evidence="7">
    <location>
        <begin position="298"/>
        <end position="318"/>
    </location>
</feature>
<dbReference type="Pfam" id="PF05602">
    <property type="entry name" value="CLPTM1"/>
    <property type="match status" value="1"/>
</dbReference>
<comment type="caution">
    <text evidence="8">The sequence shown here is derived from an EMBL/GenBank/DDBJ whole genome shotgun (WGS) entry which is preliminary data.</text>
</comment>
<proteinExistence type="inferred from homology"/>
<comment type="similarity">
    <text evidence="2">Belongs to the CLPTM1 family.</text>
</comment>
<gene>
    <name evidence="8" type="ORF">OSTQU699_LOCUS7344</name>
</gene>
<organism evidence="8 9">
    <name type="scientific">Ostreobium quekettii</name>
    <dbReference type="NCBI Taxonomy" id="121088"/>
    <lineage>
        <taxon>Eukaryota</taxon>
        <taxon>Viridiplantae</taxon>
        <taxon>Chlorophyta</taxon>
        <taxon>core chlorophytes</taxon>
        <taxon>Ulvophyceae</taxon>
        <taxon>TCBD clade</taxon>
        <taxon>Bryopsidales</taxon>
        <taxon>Ostreobineae</taxon>
        <taxon>Ostreobiaceae</taxon>
        <taxon>Ostreobium</taxon>
    </lineage>
</organism>
<keyword evidence="5 7" id="KW-0472">Membrane</keyword>